<protein>
    <submittedName>
        <fullName evidence="11">Na+/H+ antiporter NhaC family protein</fullName>
    </submittedName>
</protein>
<organism evidence="11 12">
    <name type="scientific">Candidatus Cetobacterium colombiensis</name>
    <dbReference type="NCBI Taxonomy" id="3073100"/>
    <lineage>
        <taxon>Bacteria</taxon>
        <taxon>Fusobacteriati</taxon>
        <taxon>Fusobacteriota</taxon>
        <taxon>Fusobacteriia</taxon>
        <taxon>Fusobacteriales</taxon>
        <taxon>Fusobacteriaceae</taxon>
        <taxon>Cetobacterium</taxon>
    </lineage>
</organism>
<comment type="subcellular location">
    <subcellularLocation>
        <location evidence="1">Cell membrane</location>
        <topology evidence="1">Multi-pass membrane protein</topology>
    </subcellularLocation>
</comment>
<evidence type="ECO:0000259" key="10">
    <source>
        <dbReference type="Pfam" id="PF03553"/>
    </source>
</evidence>
<feature type="transmembrane region" description="Helical" evidence="9">
    <location>
        <begin position="102"/>
        <end position="135"/>
    </location>
</feature>
<sequence>MKKIIELLKLSPVIILAMLMFLGYDALIAAPLATVYAAIIARTVEKKKINNIIEAVINNAKEMQVAFFILMVAYAMAEVFMSTGVGASIINLALNVGLTGRTVAVVGIIITSILSIATGTSWGTFAACAPIFLWLNHIVGGNIALTIGAIAGGSCFGDNIGLISDTTIVSSGIQKVEVIKRIRHQGYWSGLVLILGIICFYLAGIIMDLPITTGDAATAIGKIPQEVWTVLAEKRESAVTLLNQVKTGVPVYMIVPLILVLIAAFRGLTTLLCLFIGIFAAYILGMIAGTVENTASFLNLLYTGFQGAGSWVIVMMMWIAAFGGIMKLMDAFRPLSNIVISISKNVRQLMFYNGVLSILGNAALADEMAQIVTMGPIIKEIVENNVDGSPQDIETLRLRNATLSDALGVFGSQLIPWHVYIGFYLGIIQAVYPIYKFTAMDIIKYNFLALIAVSTILIATLTGLDRFIPRFGLPREPEVKLKKYTTKNNIE</sequence>
<feature type="transmembrane region" description="Helical" evidence="9">
    <location>
        <begin position="249"/>
        <end position="265"/>
    </location>
</feature>
<keyword evidence="5 9" id="KW-0812">Transmembrane</keyword>
<evidence type="ECO:0000256" key="7">
    <source>
        <dbReference type="ARBA" id="ARBA00023136"/>
    </source>
</evidence>
<reference evidence="12" key="1">
    <citation type="submission" date="2023-07" db="EMBL/GenBank/DDBJ databases">
        <authorList>
            <person name="Colorado M.A."/>
            <person name="Villamil L.M."/>
            <person name="Melo J.F."/>
            <person name="Rodriguez J.A."/>
            <person name="Ruiz R.Y."/>
        </authorList>
    </citation>
    <scope>NUCLEOTIDE SEQUENCE [LARGE SCALE GENOMIC DNA]</scope>
    <source>
        <strain evidence="12">C33</strain>
    </source>
</reference>
<dbReference type="InterPro" id="IPR052180">
    <property type="entry name" value="NhaC_Na-H+_Antiporter"/>
</dbReference>
<dbReference type="EMBL" id="JAVIKH010000011">
    <property type="protein sequence ID" value="MDX8336626.1"/>
    <property type="molecule type" value="Genomic_DNA"/>
</dbReference>
<evidence type="ECO:0000256" key="4">
    <source>
        <dbReference type="ARBA" id="ARBA00022475"/>
    </source>
</evidence>
<keyword evidence="6 9" id="KW-1133">Transmembrane helix</keyword>
<evidence type="ECO:0000256" key="9">
    <source>
        <dbReference type="SAM" id="Phobius"/>
    </source>
</evidence>
<evidence type="ECO:0000256" key="3">
    <source>
        <dbReference type="ARBA" id="ARBA00022449"/>
    </source>
</evidence>
<proteinExistence type="inferred from homology"/>
<accession>A0ABU4WAR7</accession>
<comment type="caution">
    <text evidence="11">The sequence shown here is derived from an EMBL/GenBank/DDBJ whole genome shotgun (WGS) entry which is preliminary data.</text>
</comment>
<feature type="transmembrane region" description="Helical" evidence="9">
    <location>
        <begin position="447"/>
        <end position="468"/>
    </location>
</feature>
<feature type="transmembrane region" description="Helical" evidence="9">
    <location>
        <begin position="12"/>
        <end position="44"/>
    </location>
</feature>
<feature type="transmembrane region" description="Helical" evidence="9">
    <location>
        <begin position="311"/>
        <end position="329"/>
    </location>
</feature>
<name>A0ABU4WAR7_9FUSO</name>
<feature type="domain" description="Na+/H+ antiporter NhaC-like C-terminal" evidence="10">
    <location>
        <begin position="155"/>
        <end position="418"/>
    </location>
</feature>
<feature type="transmembrane region" description="Helical" evidence="9">
    <location>
        <begin position="349"/>
        <end position="365"/>
    </location>
</feature>
<evidence type="ECO:0000313" key="12">
    <source>
        <dbReference type="Proteomes" id="UP001279681"/>
    </source>
</evidence>
<keyword evidence="7 9" id="KW-0472">Membrane</keyword>
<evidence type="ECO:0000313" key="11">
    <source>
        <dbReference type="EMBL" id="MDX8336626.1"/>
    </source>
</evidence>
<comment type="similarity">
    <text evidence="8">Belongs to the NhaC Na(+)/H(+) (TC 2.A.35) antiporter family.</text>
</comment>
<feature type="transmembrane region" description="Helical" evidence="9">
    <location>
        <begin position="65"/>
        <end position="90"/>
    </location>
</feature>
<dbReference type="Pfam" id="PF03553">
    <property type="entry name" value="Na_H_antiporter"/>
    <property type="match status" value="1"/>
</dbReference>
<dbReference type="InterPro" id="IPR018461">
    <property type="entry name" value="Na/H_Antiport_NhaC-like_C"/>
</dbReference>
<evidence type="ECO:0000256" key="5">
    <source>
        <dbReference type="ARBA" id="ARBA00022692"/>
    </source>
</evidence>
<feature type="transmembrane region" description="Helical" evidence="9">
    <location>
        <begin position="187"/>
        <end position="207"/>
    </location>
</feature>
<evidence type="ECO:0000256" key="6">
    <source>
        <dbReference type="ARBA" id="ARBA00022989"/>
    </source>
</evidence>
<evidence type="ECO:0000256" key="1">
    <source>
        <dbReference type="ARBA" id="ARBA00004651"/>
    </source>
</evidence>
<evidence type="ECO:0000256" key="2">
    <source>
        <dbReference type="ARBA" id="ARBA00022448"/>
    </source>
</evidence>
<dbReference type="RefSeq" id="WP_320314011.1">
    <property type="nucleotide sequence ID" value="NZ_JAVIKH010000011.1"/>
</dbReference>
<dbReference type="PANTHER" id="PTHR33451">
    <property type="entry name" value="MALATE-2H(+)/NA(+)-LACTATE ANTIPORTER"/>
    <property type="match status" value="1"/>
</dbReference>
<keyword evidence="2" id="KW-0813">Transport</keyword>
<gene>
    <name evidence="11" type="ORF">RFV38_08970</name>
</gene>
<evidence type="ECO:0000256" key="8">
    <source>
        <dbReference type="ARBA" id="ARBA00038435"/>
    </source>
</evidence>
<dbReference type="Proteomes" id="UP001279681">
    <property type="component" value="Unassembled WGS sequence"/>
</dbReference>
<dbReference type="PANTHER" id="PTHR33451:SF5">
    <property type="entry name" value="NA+_H+ ANTIPORTER"/>
    <property type="match status" value="1"/>
</dbReference>
<keyword evidence="4" id="KW-1003">Cell membrane</keyword>
<feature type="transmembrane region" description="Helical" evidence="9">
    <location>
        <begin position="272"/>
        <end position="291"/>
    </location>
</feature>
<feature type="transmembrane region" description="Helical" evidence="9">
    <location>
        <begin position="417"/>
        <end position="435"/>
    </location>
</feature>
<keyword evidence="12" id="KW-1185">Reference proteome</keyword>
<keyword evidence="3" id="KW-0050">Antiport</keyword>